<evidence type="ECO:0000313" key="9">
    <source>
        <dbReference type="EMBL" id="SFV66219.1"/>
    </source>
</evidence>
<feature type="transmembrane region" description="Helical" evidence="8">
    <location>
        <begin position="104"/>
        <end position="126"/>
    </location>
</feature>
<comment type="subcellular location">
    <subcellularLocation>
        <location evidence="1">Cell membrane</location>
        <topology evidence="1">Multi-pass membrane protein</topology>
    </subcellularLocation>
</comment>
<keyword evidence="2" id="KW-1003">Cell membrane</keyword>
<proteinExistence type="inferred from homology"/>
<evidence type="ECO:0000256" key="3">
    <source>
        <dbReference type="ARBA" id="ARBA00022692"/>
    </source>
</evidence>
<dbReference type="PANTHER" id="PTHR28259:SF1">
    <property type="entry name" value="FLUORIDE EXPORT PROTEIN 1-RELATED"/>
    <property type="match status" value="1"/>
</dbReference>
<dbReference type="EMBL" id="FPHN01000199">
    <property type="protein sequence ID" value="SFV66219.1"/>
    <property type="molecule type" value="Genomic_DNA"/>
</dbReference>
<keyword evidence="3 8" id="KW-0812">Transmembrane</keyword>
<reference evidence="9" key="1">
    <citation type="submission" date="2016-10" db="EMBL/GenBank/DDBJ databases">
        <authorList>
            <person name="de Groot N.N."/>
        </authorList>
    </citation>
    <scope>NUCLEOTIDE SEQUENCE</scope>
</reference>
<dbReference type="InterPro" id="IPR003691">
    <property type="entry name" value="FluC"/>
</dbReference>
<dbReference type="Pfam" id="PF02537">
    <property type="entry name" value="CRCB"/>
    <property type="match status" value="1"/>
</dbReference>
<dbReference type="NCBIfam" id="TIGR00494">
    <property type="entry name" value="crcB"/>
    <property type="match status" value="1"/>
</dbReference>
<keyword evidence="5 8" id="KW-0472">Membrane</keyword>
<dbReference type="GO" id="GO:0005886">
    <property type="term" value="C:plasma membrane"/>
    <property type="evidence" value="ECO:0007669"/>
    <property type="project" value="UniProtKB-SubCell"/>
</dbReference>
<keyword evidence="4 8" id="KW-1133">Transmembrane helix</keyword>
<dbReference type="GO" id="GO:1903425">
    <property type="term" value="F:fluoride transmembrane transporter activity"/>
    <property type="evidence" value="ECO:0007669"/>
    <property type="project" value="TreeGrafter"/>
</dbReference>
<evidence type="ECO:0000256" key="1">
    <source>
        <dbReference type="ARBA" id="ARBA00004651"/>
    </source>
</evidence>
<protein>
    <submittedName>
        <fullName evidence="9">CrcB protein</fullName>
    </submittedName>
</protein>
<evidence type="ECO:0000256" key="7">
    <source>
        <dbReference type="ARBA" id="ARBA00035585"/>
    </source>
</evidence>
<comment type="similarity">
    <text evidence="6">Belongs to the fluoride channel Fluc/FEX (TC 1.A.43) family.</text>
</comment>
<sequence length="127" mass="13941">MNLGVLLAVGTGGFLGAVLRLLVSTWVHKLTTSGFPYGTLSVNILGSFLMGFLFMYFSNINLSIHQKLIFTTGLLGALTTFSTFSMETVLLLKEEEYINAVLNIFLNVSLSLGATFIGILLFRFTFK</sequence>
<comment type="catalytic activity">
    <reaction evidence="7">
        <text>fluoride(in) = fluoride(out)</text>
        <dbReference type="Rhea" id="RHEA:76159"/>
        <dbReference type="ChEBI" id="CHEBI:17051"/>
    </reaction>
    <physiologicalReaction direction="left-to-right" evidence="7">
        <dbReference type="Rhea" id="RHEA:76160"/>
    </physiologicalReaction>
</comment>
<accession>A0A1W1CKD6</accession>
<evidence type="ECO:0000256" key="4">
    <source>
        <dbReference type="ARBA" id="ARBA00022989"/>
    </source>
</evidence>
<dbReference type="AlphaFoldDB" id="A0A1W1CKD6"/>
<feature type="transmembrane region" description="Helical" evidence="8">
    <location>
        <begin position="36"/>
        <end position="56"/>
    </location>
</feature>
<dbReference type="PANTHER" id="PTHR28259">
    <property type="entry name" value="FLUORIDE EXPORT PROTEIN 1-RELATED"/>
    <property type="match status" value="1"/>
</dbReference>
<evidence type="ECO:0000256" key="5">
    <source>
        <dbReference type="ARBA" id="ARBA00023136"/>
    </source>
</evidence>
<feature type="transmembrane region" description="Helical" evidence="8">
    <location>
        <begin position="68"/>
        <end position="92"/>
    </location>
</feature>
<dbReference type="HAMAP" id="MF_00454">
    <property type="entry name" value="FluC"/>
    <property type="match status" value="1"/>
</dbReference>
<evidence type="ECO:0000256" key="8">
    <source>
        <dbReference type="SAM" id="Phobius"/>
    </source>
</evidence>
<gene>
    <name evidence="9" type="ORF">MNB_SV-14-1495</name>
</gene>
<name>A0A1W1CKD6_9ZZZZ</name>
<organism evidence="9">
    <name type="scientific">hydrothermal vent metagenome</name>
    <dbReference type="NCBI Taxonomy" id="652676"/>
    <lineage>
        <taxon>unclassified sequences</taxon>
        <taxon>metagenomes</taxon>
        <taxon>ecological metagenomes</taxon>
    </lineage>
</organism>
<evidence type="ECO:0000256" key="6">
    <source>
        <dbReference type="ARBA" id="ARBA00035120"/>
    </source>
</evidence>
<evidence type="ECO:0000256" key="2">
    <source>
        <dbReference type="ARBA" id="ARBA00022475"/>
    </source>
</evidence>